<keyword evidence="2" id="KW-0722">Serine protease inhibitor</keyword>
<dbReference type="CDD" id="cd00109">
    <property type="entry name" value="Kunitz-type"/>
    <property type="match status" value="1"/>
</dbReference>
<dbReference type="PROSITE" id="PS50279">
    <property type="entry name" value="BPTI_KUNITZ_2"/>
    <property type="match status" value="1"/>
</dbReference>
<dbReference type="Gene3D" id="4.10.410.10">
    <property type="entry name" value="Pancreatic trypsin inhibitor Kunitz domain"/>
    <property type="match status" value="2"/>
</dbReference>
<dbReference type="EMBL" id="GANP01003657">
    <property type="protein sequence ID" value="JAB80811.1"/>
    <property type="molecule type" value="mRNA"/>
</dbReference>
<dbReference type="PANTHER" id="PTHR10083">
    <property type="entry name" value="KUNITZ-TYPE PROTEASE INHIBITOR-RELATED"/>
    <property type="match status" value="1"/>
</dbReference>
<keyword evidence="3" id="KW-0732">Signal</keyword>
<dbReference type="InterPro" id="IPR036880">
    <property type="entry name" value="Kunitz_BPTI_sf"/>
</dbReference>
<evidence type="ECO:0000256" key="2">
    <source>
        <dbReference type="ARBA" id="ARBA00022900"/>
    </source>
</evidence>
<protein>
    <submittedName>
        <fullName evidence="5">Putative secreted protein</fullName>
    </submittedName>
</protein>
<sequence>MKIILLAVCFAVGSVFSSDDDTGKDDDAWTSVCLESIGNCTYEDVGLTWHFNNIKKDCHPGTVCPTSKNRFKSEKECKQKCMHVEEHENSCSLKNLDISDGTVCWDYLEQRWYYDSVKKRCHWSGYFNCDENGNPVDPENSETGNNFFSKQECENACMRETTKLPQ</sequence>
<feature type="domain" description="BPTI/Kunitz inhibitor" evidence="4">
    <location>
        <begin position="91"/>
        <end position="157"/>
    </location>
</feature>
<dbReference type="SUPFAM" id="SSF57362">
    <property type="entry name" value="BPTI-like"/>
    <property type="match status" value="2"/>
</dbReference>
<evidence type="ECO:0000259" key="4">
    <source>
        <dbReference type="PROSITE" id="PS50279"/>
    </source>
</evidence>
<dbReference type="AlphaFoldDB" id="V5II79"/>
<dbReference type="InterPro" id="IPR002223">
    <property type="entry name" value="Kunitz_BPTI"/>
</dbReference>
<reference evidence="5" key="1">
    <citation type="journal article" date="2015" name="Sci. Rep.">
        <title>Tissue- and time-dependent transcription in Ixodes ricinus salivary glands and midguts when blood feeding on the vertebrate host.</title>
        <authorList>
            <person name="Kotsyfakis M."/>
            <person name="Schwarz A."/>
            <person name="Erhart J."/>
            <person name="Ribeiro J.M."/>
        </authorList>
    </citation>
    <scope>NUCLEOTIDE SEQUENCE</scope>
    <source>
        <tissue evidence="5">Salivary gland and midgut</tissue>
    </source>
</reference>
<organism evidence="5">
    <name type="scientific">Ixodes ricinus</name>
    <name type="common">Common tick</name>
    <name type="synonym">Acarus ricinus</name>
    <dbReference type="NCBI Taxonomy" id="34613"/>
    <lineage>
        <taxon>Eukaryota</taxon>
        <taxon>Metazoa</taxon>
        <taxon>Ecdysozoa</taxon>
        <taxon>Arthropoda</taxon>
        <taxon>Chelicerata</taxon>
        <taxon>Arachnida</taxon>
        <taxon>Acari</taxon>
        <taxon>Parasitiformes</taxon>
        <taxon>Ixodida</taxon>
        <taxon>Ixodoidea</taxon>
        <taxon>Ixodidae</taxon>
        <taxon>Ixodinae</taxon>
        <taxon>Ixodes</taxon>
    </lineage>
</organism>
<proteinExistence type="evidence at transcript level"/>
<evidence type="ECO:0000256" key="3">
    <source>
        <dbReference type="SAM" id="SignalP"/>
    </source>
</evidence>
<evidence type="ECO:0000313" key="5">
    <source>
        <dbReference type="EMBL" id="JAB80811.1"/>
    </source>
</evidence>
<dbReference type="GO" id="GO:0004867">
    <property type="term" value="F:serine-type endopeptidase inhibitor activity"/>
    <property type="evidence" value="ECO:0007669"/>
    <property type="project" value="UniProtKB-KW"/>
</dbReference>
<feature type="chain" id="PRO_5004737276" evidence="3">
    <location>
        <begin position="18"/>
        <end position="166"/>
    </location>
</feature>
<feature type="signal peptide" evidence="3">
    <location>
        <begin position="1"/>
        <end position="17"/>
    </location>
</feature>
<evidence type="ECO:0000256" key="1">
    <source>
        <dbReference type="ARBA" id="ARBA00022690"/>
    </source>
</evidence>
<name>V5II79_IXORI</name>
<keyword evidence="1" id="KW-0646">Protease inhibitor</keyword>
<dbReference type="SMART" id="SM00131">
    <property type="entry name" value="KU"/>
    <property type="match status" value="2"/>
</dbReference>
<accession>V5II79</accession>
<dbReference type="InterPro" id="IPR050098">
    <property type="entry name" value="TFPI/VKTCI-like"/>
</dbReference>